<dbReference type="PROSITE" id="PS01124">
    <property type="entry name" value="HTH_ARAC_FAMILY_2"/>
    <property type="match status" value="1"/>
</dbReference>
<dbReference type="PANTHER" id="PTHR47504">
    <property type="entry name" value="RIGHT ORIGIN-BINDING PROTEIN"/>
    <property type="match status" value="1"/>
</dbReference>
<dbReference type="InterPro" id="IPR018060">
    <property type="entry name" value="HTH_AraC"/>
</dbReference>
<evidence type="ECO:0000256" key="2">
    <source>
        <dbReference type="ARBA" id="ARBA00023125"/>
    </source>
</evidence>
<keyword evidence="2" id="KW-0238">DNA-binding</keyword>
<dbReference type="RefSeq" id="WP_103237523.1">
    <property type="nucleotide sequence ID" value="NZ_JANJZD010000008.1"/>
</dbReference>
<proteinExistence type="predicted"/>
<dbReference type="Proteomes" id="UP000236311">
    <property type="component" value="Unassembled WGS sequence"/>
</dbReference>
<reference evidence="5 6" key="1">
    <citation type="submission" date="2018-01" db="EMBL/GenBank/DDBJ databases">
        <authorList>
            <person name="Gaut B.S."/>
            <person name="Morton B.R."/>
            <person name="Clegg M.T."/>
            <person name="Duvall M.R."/>
        </authorList>
    </citation>
    <scope>NUCLEOTIDE SEQUENCE [LARGE SCALE GENOMIC DNA]</scope>
    <source>
        <strain evidence="5">GP69</strain>
    </source>
</reference>
<dbReference type="Gene3D" id="1.10.10.60">
    <property type="entry name" value="Homeodomain-like"/>
    <property type="match status" value="2"/>
</dbReference>
<dbReference type="AlphaFoldDB" id="A0A2K4ZA88"/>
<dbReference type="InterPro" id="IPR011256">
    <property type="entry name" value="Reg_factor_effector_dom_sf"/>
</dbReference>
<evidence type="ECO:0000259" key="4">
    <source>
        <dbReference type="PROSITE" id="PS01124"/>
    </source>
</evidence>
<evidence type="ECO:0000256" key="3">
    <source>
        <dbReference type="ARBA" id="ARBA00023163"/>
    </source>
</evidence>
<keyword evidence="3" id="KW-0804">Transcription</keyword>
<protein>
    <submittedName>
        <fullName evidence="5">Right origin-binding protein</fullName>
    </submittedName>
</protein>
<dbReference type="SUPFAM" id="SSF55136">
    <property type="entry name" value="Probable bacterial effector-binding domain"/>
    <property type="match status" value="1"/>
</dbReference>
<dbReference type="SMART" id="SM00871">
    <property type="entry name" value="AraC_E_bind"/>
    <property type="match status" value="1"/>
</dbReference>
<dbReference type="SMART" id="SM00342">
    <property type="entry name" value="HTH_ARAC"/>
    <property type="match status" value="1"/>
</dbReference>
<gene>
    <name evidence="5" type="primary">rob_1</name>
    <name evidence="5" type="ORF">AMURIS_00090</name>
</gene>
<dbReference type="InterPro" id="IPR010499">
    <property type="entry name" value="AraC_E-bd"/>
</dbReference>
<evidence type="ECO:0000313" key="6">
    <source>
        <dbReference type="Proteomes" id="UP000236311"/>
    </source>
</evidence>
<dbReference type="EMBL" id="OFSM01000001">
    <property type="protein sequence ID" value="SOY27386.1"/>
    <property type="molecule type" value="Genomic_DNA"/>
</dbReference>
<dbReference type="InterPro" id="IPR029441">
    <property type="entry name" value="Cass2"/>
</dbReference>
<keyword evidence="1" id="KW-0805">Transcription regulation</keyword>
<dbReference type="InterPro" id="IPR009057">
    <property type="entry name" value="Homeodomain-like_sf"/>
</dbReference>
<keyword evidence="6" id="KW-1185">Reference proteome</keyword>
<dbReference type="Gene3D" id="3.20.80.10">
    <property type="entry name" value="Regulatory factor, effector binding domain"/>
    <property type="match status" value="1"/>
</dbReference>
<dbReference type="GO" id="GO:0043565">
    <property type="term" value="F:sequence-specific DNA binding"/>
    <property type="evidence" value="ECO:0007669"/>
    <property type="project" value="InterPro"/>
</dbReference>
<dbReference type="GO" id="GO:0003700">
    <property type="term" value="F:DNA-binding transcription factor activity"/>
    <property type="evidence" value="ECO:0007669"/>
    <property type="project" value="InterPro"/>
</dbReference>
<dbReference type="SUPFAM" id="SSF46689">
    <property type="entry name" value="Homeodomain-like"/>
    <property type="match status" value="2"/>
</dbReference>
<evidence type="ECO:0000313" key="5">
    <source>
        <dbReference type="EMBL" id="SOY27386.1"/>
    </source>
</evidence>
<dbReference type="InterPro" id="IPR050959">
    <property type="entry name" value="MarA-like"/>
</dbReference>
<dbReference type="OrthoDB" id="9801123at2"/>
<organism evidence="5 6">
    <name type="scientific">Acetatifactor muris</name>
    <dbReference type="NCBI Taxonomy" id="879566"/>
    <lineage>
        <taxon>Bacteria</taxon>
        <taxon>Bacillati</taxon>
        <taxon>Bacillota</taxon>
        <taxon>Clostridia</taxon>
        <taxon>Lachnospirales</taxon>
        <taxon>Lachnospiraceae</taxon>
        <taxon>Acetatifactor</taxon>
    </lineage>
</organism>
<dbReference type="Pfam" id="PF14526">
    <property type="entry name" value="Cass2"/>
    <property type="match status" value="1"/>
</dbReference>
<accession>A0A2K4ZA88</accession>
<sequence length="315" mass="36313">MEWLASLRKSIDYMEEHLLTDIGAMEVADAVHISPFYFQKGFKIVTGYSIGEYLRNRRLYLAGLDVIRGGGDCREKSPYRERNSGYAEEKIIDLAYKYGYDTPESFTRAFSRFHGVSPMRLREQPHRIKVFLPLTVEISIKGGNKMDFTIEKREPMKMIGFERNFSYDTSYREIPEFWSEFCGRYCGSDAGFDQEENEIRQTIAECMVGEFGVCIDDIGDGKQFRYYIAGAYQGGKIPKGMKVFEIPASEWAKFKCIGTMPQALQTVNTRIFSEWLPGNQDFEMTFPINIEWYSGGDTADSNYESAIWIPVRRLG</sequence>
<name>A0A2K4ZA88_9FIRM</name>
<evidence type="ECO:0000256" key="1">
    <source>
        <dbReference type="ARBA" id="ARBA00023015"/>
    </source>
</evidence>
<feature type="domain" description="HTH araC/xylS-type" evidence="4">
    <location>
        <begin position="8"/>
        <end position="124"/>
    </location>
</feature>
<dbReference type="PANTHER" id="PTHR47504:SF5">
    <property type="entry name" value="RIGHT ORIGIN-BINDING PROTEIN"/>
    <property type="match status" value="1"/>
</dbReference>